<dbReference type="Pfam" id="PF25876">
    <property type="entry name" value="HH_MFP_RND"/>
    <property type="match status" value="1"/>
</dbReference>
<reference evidence="7" key="1">
    <citation type="journal article" date="2014" name="Int. J. Syst. Evol. Microbiol.">
        <title>Complete genome sequence of Corynebacterium casei LMG S-19264T (=DSM 44701T), isolated from a smear-ripened cheese.</title>
        <authorList>
            <consortium name="US DOE Joint Genome Institute (JGI-PGF)"/>
            <person name="Walter F."/>
            <person name="Albersmeier A."/>
            <person name="Kalinowski J."/>
            <person name="Ruckert C."/>
        </authorList>
    </citation>
    <scope>NUCLEOTIDE SEQUENCE</scope>
    <source>
        <strain evidence="7">CGMCC 1.15448</strain>
    </source>
</reference>
<dbReference type="InterPro" id="IPR058627">
    <property type="entry name" value="MdtA-like_C"/>
</dbReference>
<gene>
    <name evidence="7" type="ORF">GCM10011511_04130</name>
</gene>
<dbReference type="GO" id="GO:0030313">
    <property type="term" value="C:cell envelope"/>
    <property type="evidence" value="ECO:0007669"/>
    <property type="project" value="UniProtKB-SubCell"/>
</dbReference>
<evidence type="ECO:0000259" key="3">
    <source>
        <dbReference type="Pfam" id="PF25876"/>
    </source>
</evidence>
<organism evidence="7 8">
    <name type="scientific">Puia dinghuensis</name>
    <dbReference type="NCBI Taxonomy" id="1792502"/>
    <lineage>
        <taxon>Bacteria</taxon>
        <taxon>Pseudomonadati</taxon>
        <taxon>Bacteroidota</taxon>
        <taxon>Chitinophagia</taxon>
        <taxon>Chitinophagales</taxon>
        <taxon>Chitinophagaceae</taxon>
        <taxon>Puia</taxon>
    </lineage>
</organism>
<dbReference type="PANTHER" id="PTHR30158">
    <property type="entry name" value="ACRA/E-RELATED COMPONENT OF DRUG EFFLUX TRANSPORTER"/>
    <property type="match status" value="1"/>
</dbReference>
<dbReference type="Gene3D" id="1.10.287.470">
    <property type="entry name" value="Helix hairpin bin"/>
    <property type="match status" value="1"/>
</dbReference>
<evidence type="ECO:0000259" key="6">
    <source>
        <dbReference type="Pfam" id="PF25967"/>
    </source>
</evidence>
<dbReference type="GO" id="GO:0022857">
    <property type="term" value="F:transmembrane transporter activity"/>
    <property type="evidence" value="ECO:0007669"/>
    <property type="project" value="InterPro"/>
</dbReference>
<dbReference type="Pfam" id="PF25917">
    <property type="entry name" value="BSH_RND"/>
    <property type="match status" value="1"/>
</dbReference>
<dbReference type="GO" id="GO:0005886">
    <property type="term" value="C:plasma membrane"/>
    <property type="evidence" value="ECO:0007669"/>
    <property type="project" value="TreeGrafter"/>
</dbReference>
<dbReference type="Proteomes" id="UP000607559">
    <property type="component" value="Unassembled WGS sequence"/>
</dbReference>
<dbReference type="AlphaFoldDB" id="A0A8J2U7D2"/>
<keyword evidence="8" id="KW-1185">Reference proteome</keyword>
<dbReference type="InterPro" id="IPR006143">
    <property type="entry name" value="RND_pump_MFP"/>
</dbReference>
<dbReference type="InterPro" id="IPR058624">
    <property type="entry name" value="MdtA-like_HH"/>
</dbReference>
<dbReference type="RefSeq" id="WP_188928016.1">
    <property type="nucleotide sequence ID" value="NZ_BMJC01000001.1"/>
</dbReference>
<feature type="domain" description="Multidrug resistance protein MdtA-like C-terminal permuted SH3" evidence="6">
    <location>
        <begin position="342"/>
        <end position="371"/>
    </location>
</feature>
<feature type="domain" description="Multidrug resistance protein MdtA-like beta-barrel" evidence="5">
    <location>
        <begin position="202"/>
        <end position="285"/>
    </location>
</feature>
<name>A0A8J2U7D2_9BACT</name>
<dbReference type="Pfam" id="PF25967">
    <property type="entry name" value="RND-MFP_C"/>
    <property type="match status" value="1"/>
</dbReference>
<evidence type="ECO:0000259" key="5">
    <source>
        <dbReference type="Pfam" id="PF25944"/>
    </source>
</evidence>
<dbReference type="NCBIfam" id="TIGR01730">
    <property type="entry name" value="RND_mfp"/>
    <property type="match status" value="1"/>
</dbReference>
<comment type="caution">
    <text evidence="7">The sequence shown here is derived from an EMBL/GenBank/DDBJ whole genome shotgun (WGS) entry which is preliminary data.</text>
</comment>
<dbReference type="GO" id="GO:0046677">
    <property type="term" value="P:response to antibiotic"/>
    <property type="evidence" value="ECO:0007669"/>
    <property type="project" value="TreeGrafter"/>
</dbReference>
<comment type="similarity">
    <text evidence="2">Belongs to the membrane fusion protein (MFP) (TC 8.A.1) family.</text>
</comment>
<dbReference type="Gene3D" id="2.40.30.170">
    <property type="match status" value="1"/>
</dbReference>
<dbReference type="InterPro" id="IPR058625">
    <property type="entry name" value="MdtA-like_BSH"/>
</dbReference>
<evidence type="ECO:0000313" key="8">
    <source>
        <dbReference type="Proteomes" id="UP000607559"/>
    </source>
</evidence>
<evidence type="ECO:0000259" key="4">
    <source>
        <dbReference type="Pfam" id="PF25917"/>
    </source>
</evidence>
<evidence type="ECO:0000313" key="7">
    <source>
        <dbReference type="EMBL" id="GGA84147.1"/>
    </source>
</evidence>
<dbReference type="Gene3D" id="2.40.420.20">
    <property type="match status" value="1"/>
</dbReference>
<sequence>MSRLASILVFINSLAFFSCQQKPPAPNPPTPVNLATVRSQSVLYYDDYPATTQALSQVDLHAQVTGYVTAILFTEGTHVHKGQKLYTIDERLFKAAYDQAAANLKVAQGNQEQAQQDADRYQYLIQHNAVAKQTLDHAIIALQNAKNQTAAADEALKTAATNLAYSMISAPFDGTIGFSQVKLGNLVTASTTLLNTVSTDNPMAVDFLVNEAQLNYYEQLQRQKEHGLDSLFTIILPDHSVYPFTGKISVIDRAVDPQTGTIRIRLEFPNPKLELRAGMSCVVRVHNLERTPQIVIPARAVVEQMGEYFVYIAKDTTKQTGAADPASDSAAVQSKLRAIQVKVEEGQTIGSNVLIKSGLKDGDRIVVDGVQALHDGSPITTANRMGPATQGRGR</sequence>
<protein>
    <submittedName>
        <fullName evidence="7">Hemolysin D</fullName>
    </submittedName>
</protein>
<dbReference type="Pfam" id="PF25944">
    <property type="entry name" value="Beta-barrel_RND"/>
    <property type="match status" value="1"/>
</dbReference>
<proteinExistence type="inferred from homology"/>
<dbReference type="InterPro" id="IPR058626">
    <property type="entry name" value="MdtA-like_b-barrel"/>
</dbReference>
<dbReference type="Gene3D" id="2.40.50.100">
    <property type="match status" value="1"/>
</dbReference>
<reference evidence="7" key="2">
    <citation type="submission" date="2020-09" db="EMBL/GenBank/DDBJ databases">
        <authorList>
            <person name="Sun Q."/>
            <person name="Zhou Y."/>
        </authorList>
    </citation>
    <scope>NUCLEOTIDE SEQUENCE</scope>
    <source>
        <strain evidence="7">CGMCC 1.15448</strain>
    </source>
</reference>
<feature type="domain" description="Multidrug resistance protein MdtA-like barrel-sandwich hybrid" evidence="4">
    <location>
        <begin position="57"/>
        <end position="197"/>
    </location>
</feature>
<accession>A0A8J2U7D2</accession>
<evidence type="ECO:0000256" key="2">
    <source>
        <dbReference type="ARBA" id="ARBA00009477"/>
    </source>
</evidence>
<comment type="subcellular location">
    <subcellularLocation>
        <location evidence="1">Cell envelope</location>
    </subcellularLocation>
</comment>
<dbReference type="EMBL" id="BMJC01000001">
    <property type="protein sequence ID" value="GGA84147.1"/>
    <property type="molecule type" value="Genomic_DNA"/>
</dbReference>
<dbReference type="PROSITE" id="PS51257">
    <property type="entry name" value="PROKAR_LIPOPROTEIN"/>
    <property type="match status" value="1"/>
</dbReference>
<feature type="domain" description="Multidrug resistance protein MdtA-like alpha-helical hairpin" evidence="3">
    <location>
        <begin position="97"/>
        <end position="166"/>
    </location>
</feature>
<dbReference type="SUPFAM" id="SSF111369">
    <property type="entry name" value="HlyD-like secretion proteins"/>
    <property type="match status" value="1"/>
</dbReference>
<evidence type="ECO:0000256" key="1">
    <source>
        <dbReference type="ARBA" id="ARBA00004196"/>
    </source>
</evidence>